<dbReference type="EMBL" id="CP000308">
    <property type="protein sequence ID" value="ABG14764.1"/>
    <property type="molecule type" value="Genomic_DNA"/>
</dbReference>
<evidence type="ECO:0000313" key="2">
    <source>
        <dbReference type="Proteomes" id="UP000001971"/>
    </source>
</evidence>
<proteinExistence type="predicted"/>
<protein>
    <submittedName>
        <fullName evidence="1">Uncharacterized protein</fullName>
    </submittedName>
</protein>
<dbReference type="KEGG" id="ypa:YPA_2802"/>
<evidence type="ECO:0000313" key="1">
    <source>
        <dbReference type="EMBL" id="ABG14764.1"/>
    </source>
</evidence>
<reference evidence="1 2" key="1">
    <citation type="journal article" date="2006" name="J. Bacteriol.">
        <title>Complete genome sequence of Yersinia pestis strains Antiqua and Nepal516: evidence of gene reduction in an emerging pathogen.</title>
        <authorList>
            <person name="Chain P.S."/>
            <person name="Hu P."/>
            <person name="Malfatti S.A."/>
            <person name="Radnedge L."/>
            <person name="Larimer F."/>
            <person name="Vergez L.M."/>
            <person name="Worsham P."/>
            <person name="Chu M.C."/>
            <person name="Andersen G.L."/>
        </authorList>
    </citation>
    <scope>NUCLEOTIDE SEQUENCE [LARGE SCALE GENOMIC DNA]</scope>
    <source>
        <strain evidence="1 2">Antiqua</strain>
    </source>
</reference>
<dbReference type="AlphaFoldDB" id="A0A0H2YB32"/>
<gene>
    <name evidence="1" type="ordered locus">YPA_2802</name>
</gene>
<organism evidence="1 2">
    <name type="scientific">Yersinia pestis bv. Antiqua (strain Antiqua)</name>
    <dbReference type="NCBI Taxonomy" id="360102"/>
    <lineage>
        <taxon>Bacteria</taxon>
        <taxon>Pseudomonadati</taxon>
        <taxon>Pseudomonadota</taxon>
        <taxon>Gammaproteobacteria</taxon>
        <taxon>Enterobacterales</taxon>
        <taxon>Yersiniaceae</taxon>
        <taxon>Yersinia</taxon>
    </lineage>
</organism>
<sequence>MEHINTWLLIKPNGGCPLMTYTLALSGGQTGNSIHHVQINAETLLTVVRNTSIYVQIHHGLIFMSRYHPTADKIEFFIPPAPSVRLIPSASFFFNTIKQKA</sequence>
<accession>A0A0H2YB32</accession>
<name>A0A0H2YB32_YERPA</name>
<dbReference type="Proteomes" id="UP000001971">
    <property type="component" value="Chromosome"/>
</dbReference>